<keyword evidence="3" id="KW-1185">Reference proteome</keyword>
<sequence>MMASVKELLRNSLNELIKDDLRTFQWYLKNHKGIPESEMEKADVLDTVDKMVERFGAEEAVKITVNILRKMNKNLLQGENISTVQNAASVLQVT</sequence>
<dbReference type="Ensembl" id="ENSCCRT00010073754.1">
    <property type="protein sequence ID" value="ENSCCRP00010066876.1"/>
    <property type="gene ID" value="ENSCCRG00010028865.1"/>
</dbReference>
<dbReference type="CDD" id="cd08321">
    <property type="entry name" value="Pyrin_ASC-like"/>
    <property type="match status" value="1"/>
</dbReference>
<dbReference type="Proteomes" id="UP000694427">
    <property type="component" value="Unplaced"/>
</dbReference>
<organism evidence="2 3">
    <name type="scientific">Cyprinus carpio</name>
    <name type="common">Common carp</name>
    <dbReference type="NCBI Taxonomy" id="7962"/>
    <lineage>
        <taxon>Eukaryota</taxon>
        <taxon>Metazoa</taxon>
        <taxon>Chordata</taxon>
        <taxon>Craniata</taxon>
        <taxon>Vertebrata</taxon>
        <taxon>Euteleostomi</taxon>
        <taxon>Actinopterygii</taxon>
        <taxon>Neopterygii</taxon>
        <taxon>Teleostei</taxon>
        <taxon>Ostariophysi</taxon>
        <taxon>Cypriniformes</taxon>
        <taxon>Cyprinidae</taxon>
        <taxon>Cyprininae</taxon>
        <taxon>Cyprinus</taxon>
    </lineage>
</organism>
<proteinExistence type="predicted"/>
<dbReference type="Gene3D" id="1.10.533.10">
    <property type="entry name" value="Death Domain, Fas"/>
    <property type="match status" value="1"/>
</dbReference>
<evidence type="ECO:0000259" key="1">
    <source>
        <dbReference type="PROSITE" id="PS50824"/>
    </source>
</evidence>
<dbReference type="AlphaFoldDB" id="A0A8C1LT57"/>
<evidence type="ECO:0000313" key="2">
    <source>
        <dbReference type="Ensembl" id="ENSCCRP00010066876.1"/>
    </source>
</evidence>
<dbReference type="InterPro" id="IPR011029">
    <property type="entry name" value="DEATH-like_dom_sf"/>
</dbReference>
<accession>A0A8C1LT57</accession>
<dbReference type="Pfam" id="PF02758">
    <property type="entry name" value="PYRIN"/>
    <property type="match status" value="1"/>
</dbReference>
<name>A0A8C1LT57_CYPCA</name>
<dbReference type="InterPro" id="IPR004020">
    <property type="entry name" value="DAPIN"/>
</dbReference>
<dbReference type="SUPFAM" id="SSF47986">
    <property type="entry name" value="DEATH domain"/>
    <property type="match status" value="1"/>
</dbReference>
<evidence type="ECO:0000313" key="3">
    <source>
        <dbReference type="Proteomes" id="UP000694427"/>
    </source>
</evidence>
<reference evidence="2" key="1">
    <citation type="submission" date="2025-08" db="UniProtKB">
        <authorList>
            <consortium name="Ensembl"/>
        </authorList>
    </citation>
    <scope>IDENTIFICATION</scope>
</reference>
<dbReference type="SMART" id="SM01289">
    <property type="entry name" value="PYRIN"/>
    <property type="match status" value="1"/>
</dbReference>
<feature type="domain" description="Pyrin" evidence="1">
    <location>
        <begin position="1"/>
        <end position="94"/>
    </location>
</feature>
<protein>
    <recommendedName>
        <fullName evidence="1">Pyrin domain-containing protein</fullName>
    </recommendedName>
</protein>
<dbReference type="PROSITE" id="PS50824">
    <property type="entry name" value="DAPIN"/>
    <property type="match status" value="1"/>
</dbReference>
<reference evidence="2" key="2">
    <citation type="submission" date="2025-09" db="UniProtKB">
        <authorList>
            <consortium name="Ensembl"/>
        </authorList>
    </citation>
    <scope>IDENTIFICATION</scope>
</reference>